<proteinExistence type="predicted"/>
<dbReference type="EMBL" id="JAPDDP010000008">
    <property type="protein sequence ID" value="MDA0179935.1"/>
    <property type="molecule type" value="Genomic_DNA"/>
</dbReference>
<dbReference type="PROSITE" id="PS50096">
    <property type="entry name" value="IQ"/>
    <property type="match status" value="1"/>
</dbReference>
<keyword evidence="2" id="KW-1185">Reference proteome</keyword>
<protein>
    <submittedName>
        <fullName evidence="1">Uncharacterized protein</fullName>
    </submittedName>
</protein>
<accession>A0A9X3N4W6</accession>
<sequence length="332" mass="37322">MTRFNAHLGGTVSYTDILVITDDHTHEELETSPPAGSLAAELTTGLTLELLPRDLAERVIHAATPRGENYDPARQFGQLYSFVRRGPLDDRYFTFDPDALIRNALQLSRLIVPNAHSTDYAARVLAHEVFPFKREEGLTIAPLHPEHREFAFRVDTASRGWLTEADADELGRLLRRWLAVREQLPQRVKNAMWWSEWTARTGYMQPAFVNTVSAFEALVSTNTAGQRAEFVVRALAAAEELEEANLNIDAELLDRSYTARSEITHGAFVAMNASGPERDDLVRLQAVLRGLLRRAIYDDAFAGIFATTATVDERWPVPSRWRDVVGLAARRP</sequence>
<name>A0A9X3N4W6_9ACTN</name>
<gene>
    <name evidence="1" type="ORF">OJ997_06490</name>
</gene>
<dbReference type="AlphaFoldDB" id="A0A9X3N4W6"/>
<comment type="caution">
    <text evidence="1">The sequence shown here is derived from an EMBL/GenBank/DDBJ whole genome shotgun (WGS) entry which is preliminary data.</text>
</comment>
<dbReference type="RefSeq" id="WP_270024245.1">
    <property type="nucleotide sequence ID" value="NZ_JAPDDP010000008.1"/>
</dbReference>
<evidence type="ECO:0000313" key="2">
    <source>
        <dbReference type="Proteomes" id="UP001147653"/>
    </source>
</evidence>
<reference evidence="1" key="1">
    <citation type="submission" date="2022-10" db="EMBL/GenBank/DDBJ databases">
        <title>The WGS of Solirubrobacter phytolaccae KCTC 29190.</title>
        <authorList>
            <person name="Jiang Z."/>
        </authorList>
    </citation>
    <scope>NUCLEOTIDE SEQUENCE</scope>
    <source>
        <strain evidence="1">KCTC 29190</strain>
    </source>
</reference>
<dbReference type="Proteomes" id="UP001147653">
    <property type="component" value="Unassembled WGS sequence"/>
</dbReference>
<organism evidence="1 2">
    <name type="scientific">Solirubrobacter phytolaccae</name>
    <dbReference type="NCBI Taxonomy" id="1404360"/>
    <lineage>
        <taxon>Bacteria</taxon>
        <taxon>Bacillati</taxon>
        <taxon>Actinomycetota</taxon>
        <taxon>Thermoleophilia</taxon>
        <taxon>Solirubrobacterales</taxon>
        <taxon>Solirubrobacteraceae</taxon>
        <taxon>Solirubrobacter</taxon>
    </lineage>
</organism>
<evidence type="ECO:0000313" key="1">
    <source>
        <dbReference type="EMBL" id="MDA0179935.1"/>
    </source>
</evidence>